<evidence type="ECO:0000313" key="3">
    <source>
        <dbReference type="Proteomes" id="UP001174694"/>
    </source>
</evidence>
<evidence type="ECO:0000313" key="2">
    <source>
        <dbReference type="EMBL" id="KAJ9157513.1"/>
    </source>
</evidence>
<evidence type="ECO:0000256" key="1">
    <source>
        <dbReference type="SAM" id="MobiDB-lite"/>
    </source>
</evidence>
<reference evidence="2" key="1">
    <citation type="submission" date="2022-07" db="EMBL/GenBank/DDBJ databases">
        <title>Fungi with potential for degradation of polypropylene.</title>
        <authorList>
            <person name="Gostincar C."/>
        </authorList>
    </citation>
    <scope>NUCLEOTIDE SEQUENCE</scope>
    <source>
        <strain evidence="2">EXF-13308</strain>
    </source>
</reference>
<proteinExistence type="predicted"/>
<accession>A0AA38RVI9</accession>
<dbReference type="EMBL" id="JANBVO010000001">
    <property type="protein sequence ID" value="KAJ9157513.1"/>
    <property type="molecule type" value="Genomic_DNA"/>
</dbReference>
<keyword evidence="3" id="KW-1185">Reference proteome</keyword>
<feature type="compositionally biased region" description="Polar residues" evidence="1">
    <location>
        <begin position="95"/>
        <end position="105"/>
    </location>
</feature>
<feature type="region of interest" description="Disordered" evidence="1">
    <location>
        <begin position="76"/>
        <end position="120"/>
    </location>
</feature>
<dbReference type="Proteomes" id="UP001174694">
    <property type="component" value="Unassembled WGS sequence"/>
</dbReference>
<protein>
    <submittedName>
        <fullName evidence="2">Uncharacterized protein</fullName>
    </submittedName>
</protein>
<feature type="region of interest" description="Disordered" evidence="1">
    <location>
        <begin position="1"/>
        <end position="24"/>
    </location>
</feature>
<dbReference type="AlphaFoldDB" id="A0AA38RVI9"/>
<comment type="caution">
    <text evidence="2">The sequence shown here is derived from an EMBL/GenBank/DDBJ whole genome shotgun (WGS) entry which is preliminary data.</text>
</comment>
<name>A0AA38RVI9_9PEZI</name>
<feature type="compositionally biased region" description="Low complexity" evidence="1">
    <location>
        <begin position="1"/>
        <end position="10"/>
    </location>
</feature>
<organism evidence="2 3">
    <name type="scientific">Pleurostoma richardsiae</name>
    <dbReference type="NCBI Taxonomy" id="41990"/>
    <lineage>
        <taxon>Eukaryota</taxon>
        <taxon>Fungi</taxon>
        <taxon>Dikarya</taxon>
        <taxon>Ascomycota</taxon>
        <taxon>Pezizomycotina</taxon>
        <taxon>Sordariomycetes</taxon>
        <taxon>Sordariomycetidae</taxon>
        <taxon>Calosphaeriales</taxon>
        <taxon>Pleurostomataceae</taxon>
        <taxon>Pleurostoma</taxon>
    </lineage>
</organism>
<sequence>MSFIDNNNNKPGGGDGSPHVLLTATSQDPLSRILCPLSNFFPPATTPRPCSPAHCISEPKTPSCLTQSRIFQVCRFERTTQTSTPHPEQTHPRGDSSSGGSTANLSGAAPRYPPRSRIKD</sequence>
<gene>
    <name evidence="2" type="ORF">NKR23_g682</name>
</gene>